<evidence type="ECO:0000256" key="6">
    <source>
        <dbReference type="ARBA" id="ARBA00050557"/>
    </source>
</evidence>
<dbReference type="Gene3D" id="3.40.50.720">
    <property type="entry name" value="NAD(P)-binding Rossmann-like Domain"/>
    <property type="match status" value="1"/>
</dbReference>
<evidence type="ECO:0000313" key="11">
    <source>
        <dbReference type="Proteomes" id="UP000228560"/>
    </source>
</evidence>
<comment type="pathway">
    <text evidence="1 7">Amino-acid biosynthesis; L-arginine biosynthesis; N(2)-acetyl-L-ornithine from L-glutamate: step 3/4.</text>
</comment>
<evidence type="ECO:0000256" key="7">
    <source>
        <dbReference type="HAMAP-Rule" id="MF_00150"/>
    </source>
</evidence>
<dbReference type="AlphaFoldDB" id="A0A2M8CEW6"/>
<dbReference type="SMART" id="SM00859">
    <property type="entry name" value="Semialdhyde_dh"/>
    <property type="match status" value="1"/>
</dbReference>
<dbReference type="PANTHER" id="PTHR32338">
    <property type="entry name" value="N-ACETYL-GAMMA-GLUTAMYL-PHOSPHATE REDUCTASE, CHLOROPLASTIC-RELATED-RELATED"/>
    <property type="match status" value="1"/>
</dbReference>
<comment type="similarity">
    <text evidence="7">Belongs to the NAGSA dehydrogenase family. Type 1 subfamily.</text>
</comment>
<evidence type="ECO:0000256" key="5">
    <source>
        <dbReference type="ARBA" id="ARBA00023002"/>
    </source>
</evidence>
<keyword evidence="7" id="KW-0963">Cytoplasm</keyword>
<proteinExistence type="inferred from homology"/>
<dbReference type="EC" id="1.2.1.38" evidence="7"/>
<dbReference type="PROSITE" id="PS01224">
    <property type="entry name" value="ARGC"/>
    <property type="match status" value="1"/>
</dbReference>
<evidence type="ECO:0000256" key="2">
    <source>
        <dbReference type="ARBA" id="ARBA00022571"/>
    </source>
</evidence>
<dbReference type="GO" id="GO:0003942">
    <property type="term" value="F:N-acetyl-gamma-glutamyl-phosphate reductase activity"/>
    <property type="evidence" value="ECO:0007669"/>
    <property type="project" value="UniProtKB-UniRule"/>
</dbReference>
<evidence type="ECO:0000256" key="4">
    <source>
        <dbReference type="ARBA" id="ARBA00022857"/>
    </source>
</evidence>
<dbReference type="PANTHER" id="PTHR32338:SF10">
    <property type="entry name" value="N-ACETYL-GAMMA-GLUTAMYL-PHOSPHATE REDUCTASE, CHLOROPLASTIC-RELATED"/>
    <property type="match status" value="1"/>
</dbReference>
<keyword evidence="2 7" id="KW-0055">Arginine biosynthesis</keyword>
<dbReference type="CDD" id="cd23934">
    <property type="entry name" value="AGPR_1_C"/>
    <property type="match status" value="1"/>
</dbReference>
<dbReference type="Proteomes" id="UP000228560">
    <property type="component" value="Unassembled WGS sequence"/>
</dbReference>
<keyword evidence="4 7" id="KW-0521">NADP</keyword>
<dbReference type="EMBL" id="PFTV01000046">
    <property type="protein sequence ID" value="PJB57598.1"/>
    <property type="molecule type" value="Genomic_DNA"/>
</dbReference>
<dbReference type="HAMAP" id="MF_00150">
    <property type="entry name" value="ArgC_type1"/>
    <property type="match status" value="1"/>
</dbReference>
<comment type="caution">
    <text evidence="10">The sequence shown here is derived from an EMBL/GenBank/DDBJ whole genome shotgun (WGS) entry which is preliminary data.</text>
</comment>
<feature type="domain" description="Semialdehyde dehydrogenase NAD-binding" evidence="9">
    <location>
        <begin position="5"/>
        <end position="146"/>
    </location>
</feature>
<evidence type="ECO:0000256" key="8">
    <source>
        <dbReference type="PROSITE-ProRule" id="PRU10010"/>
    </source>
</evidence>
<dbReference type="InterPro" id="IPR023013">
    <property type="entry name" value="AGPR_AS"/>
</dbReference>
<dbReference type="Pfam" id="PF22698">
    <property type="entry name" value="Semialdhyde_dhC_1"/>
    <property type="match status" value="1"/>
</dbReference>
<comment type="catalytic activity">
    <reaction evidence="6 7">
        <text>N-acetyl-L-glutamate 5-semialdehyde + phosphate + NADP(+) = N-acetyl-L-glutamyl 5-phosphate + NADPH + H(+)</text>
        <dbReference type="Rhea" id="RHEA:21588"/>
        <dbReference type="ChEBI" id="CHEBI:15378"/>
        <dbReference type="ChEBI" id="CHEBI:29123"/>
        <dbReference type="ChEBI" id="CHEBI:43474"/>
        <dbReference type="ChEBI" id="CHEBI:57783"/>
        <dbReference type="ChEBI" id="CHEBI:57936"/>
        <dbReference type="ChEBI" id="CHEBI:58349"/>
        <dbReference type="EC" id="1.2.1.38"/>
    </reaction>
</comment>
<dbReference type="InterPro" id="IPR058924">
    <property type="entry name" value="AGPR_dimerisation_dom"/>
</dbReference>
<dbReference type="GO" id="GO:0005737">
    <property type="term" value="C:cytoplasm"/>
    <property type="evidence" value="ECO:0007669"/>
    <property type="project" value="UniProtKB-SubCell"/>
</dbReference>
<sequence>MKKLKVSVIGSTGYAGKELIKILVHHQKVELVHLTSSTFAGKKLAEVFPELLGQLDSRLIDMDLELIAPDSELVFTALPHTVSMEIVPKLLEKGIKVVDLSADYRLKDPLLYEEWYKKSHNQISKDWLSKAVYGLPELYDQKIKKAFLVANPGCYPTSVILGIAPLLKFKLVEPQGIIIDSKSGVTGAGKSLSLGLHFPECNENMKAYKIVGHNHIPEIEQELSNLYFGGDSQHKEGIKVSFTPHLIPINRGILSTCYLDLKDDHKSEMEIGKIYQEFYQDTPFVRVFEPPNLPEVKFVAGTNYCDIGFKIDKRVEKIKVISVIDNLLKGAAGQAVQNMNIMSGFLETCGLNLTPTN</sequence>
<dbReference type="InterPro" id="IPR036291">
    <property type="entry name" value="NAD(P)-bd_dom_sf"/>
</dbReference>
<dbReference type="GO" id="GO:0070401">
    <property type="term" value="F:NADP+ binding"/>
    <property type="evidence" value="ECO:0007669"/>
    <property type="project" value="InterPro"/>
</dbReference>
<evidence type="ECO:0000313" key="10">
    <source>
        <dbReference type="EMBL" id="PJB57598.1"/>
    </source>
</evidence>
<keyword evidence="3 7" id="KW-0028">Amino-acid biosynthesis</keyword>
<dbReference type="CDD" id="cd17895">
    <property type="entry name" value="AGPR_1_N"/>
    <property type="match status" value="1"/>
</dbReference>
<dbReference type="UniPathway" id="UPA00068">
    <property type="reaction ID" value="UER00108"/>
</dbReference>
<accession>A0A2M8CEW6</accession>
<dbReference type="GO" id="GO:0006526">
    <property type="term" value="P:L-arginine biosynthetic process"/>
    <property type="evidence" value="ECO:0007669"/>
    <property type="project" value="UniProtKB-UniRule"/>
</dbReference>
<reference evidence="10 11" key="1">
    <citation type="submission" date="2017-09" db="EMBL/GenBank/DDBJ databases">
        <title>Depth-based differentiation of microbial function through sediment-hosted aquifers and enrichment of novel symbionts in the deep terrestrial subsurface.</title>
        <authorList>
            <person name="Probst A.J."/>
            <person name="Ladd B."/>
            <person name="Jarett J.K."/>
            <person name="Geller-Mcgrath D.E."/>
            <person name="Sieber C.M."/>
            <person name="Emerson J.B."/>
            <person name="Anantharaman K."/>
            <person name="Thomas B.C."/>
            <person name="Malmstrom R."/>
            <person name="Stieglmeier M."/>
            <person name="Klingl A."/>
            <person name="Woyke T."/>
            <person name="Ryan C.M."/>
            <person name="Banfield J.F."/>
        </authorList>
    </citation>
    <scope>NUCLEOTIDE SEQUENCE [LARGE SCALE GENOMIC DNA]</scope>
    <source>
        <strain evidence="10">CG_4_9_14_3_um_filter_33_16</strain>
    </source>
</reference>
<evidence type="ECO:0000259" key="9">
    <source>
        <dbReference type="SMART" id="SM00859"/>
    </source>
</evidence>
<dbReference type="SUPFAM" id="SSF55347">
    <property type="entry name" value="Glyceraldehyde-3-phosphate dehydrogenase-like, C-terminal domain"/>
    <property type="match status" value="1"/>
</dbReference>
<dbReference type="Gene3D" id="3.30.360.10">
    <property type="entry name" value="Dihydrodipicolinate Reductase, domain 2"/>
    <property type="match status" value="1"/>
</dbReference>
<dbReference type="GO" id="GO:0051287">
    <property type="term" value="F:NAD binding"/>
    <property type="evidence" value="ECO:0007669"/>
    <property type="project" value="InterPro"/>
</dbReference>
<keyword evidence="5 7" id="KW-0560">Oxidoreductase</keyword>
<gene>
    <name evidence="7" type="primary">argC</name>
    <name evidence="10" type="ORF">CO097_01915</name>
</gene>
<dbReference type="InterPro" id="IPR000706">
    <property type="entry name" value="AGPR_type-1"/>
</dbReference>
<name>A0A2M8CEW6_9BACT</name>
<comment type="subcellular location">
    <subcellularLocation>
        <location evidence="7">Cytoplasm</location>
    </subcellularLocation>
</comment>
<dbReference type="SUPFAM" id="SSF51735">
    <property type="entry name" value="NAD(P)-binding Rossmann-fold domains"/>
    <property type="match status" value="1"/>
</dbReference>
<protein>
    <recommendedName>
        <fullName evidence="7">N-acetyl-gamma-glutamyl-phosphate reductase</fullName>
        <shortName evidence="7">AGPR</shortName>
        <ecNumber evidence="7">1.2.1.38</ecNumber>
    </recommendedName>
    <alternativeName>
        <fullName evidence="7">N-acetyl-glutamate semialdehyde dehydrogenase</fullName>
        <shortName evidence="7">NAGSA dehydrogenase</shortName>
    </alternativeName>
</protein>
<evidence type="ECO:0000256" key="3">
    <source>
        <dbReference type="ARBA" id="ARBA00022605"/>
    </source>
</evidence>
<dbReference type="Pfam" id="PF01118">
    <property type="entry name" value="Semialdhyde_dh"/>
    <property type="match status" value="1"/>
</dbReference>
<dbReference type="FunFam" id="3.30.360.10:FF:000014">
    <property type="entry name" value="N-acetyl-gamma-glutamyl-phosphate reductase"/>
    <property type="match status" value="1"/>
</dbReference>
<dbReference type="InterPro" id="IPR000534">
    <property type="entry name" value="Semialdehyde_DH_NAD-bd"/>
</dbReference>
<feature type="active site" evidence="7 8">
    <location>
        <position position="154"/>
    </location>
</feature>
<organism evidence="10 11">
    <name type="scientific">Candidatus Infernicultor aquiphilus</name>
    <dbReference type="NCBI Taxonomy" id="1805029"/>
    <lineage>
        <taxon>Bacteria</taxon>
        <taxon>Pseudomonadati</taxon>
        <taxon>Atribacterota</taxon>
        <taxon>Candidatus Phoenicimicrobiia</taxon>
        <taxon>Candidatus Pheonicimicrobiales</taxon>
        <taxon>Candidatus Phoenicimicrobiaceae</taxon>
        <taxon>Candidatus Infernicultor</taxon>
    </lineage>
</organism>
<dbReference type="InterPro" id="IPR050085">
    <property type="entry name" value="AGPR"/>
</dbReference>
<evidence type="ECO:0000256" key="1">
    <source>
        <dbReference type="ARBA" id="ARBA00004862"/>
    </source>
</evidence>
<comment type="function">
    <text evidence="7">Catalyzes the NADPH-dependent reduction of N-acetyl-5-glutamyl phosphate to yield N-acetyl-L-glutamate 5-semialdehyde.</text>
</comment>
<dbReference type="NCBIfam" id="TIGR01850">
    <property type="entry name" value="argC"/>
    <property type="match status" value="1"/>
</dbReference>